<feature type="chain" id="PRO_5017448519" evidence="2">
    <location>
        <begin position="27"/>
        <end position="354"/>
    </location>
</feature>
<evidence type="ECO:0000313" key="4">
    <source>
        <dbReference type="Proteomes" id="UP000242642"/>
    </source>
</evidence>
<feature type="region of interest" description="Disordered" evidence="1">
    <location>
        <begin position="190"/>
        <end position="231"/>
    </location>
</feature>
<dbReference type="RefSeq" id="WP_093316609.1">
    <property type="nucleotide sequence ID" value="NZ_FOHV01000001.1"/>
</dbReference>
<evidence type="ECO:0000256" key="2">
    <source>
        <dbReference type="SAM" id="SignalP"/>
    </source>
</evidence>
<keyword evidence="2" id="KW-0732">Signal</keyword>
<evidence type="ECO:0000256" key="1">
    <source>
        <dbReference type="SAM" id="MobiDB-lite"/>
    </source>
</evidence>
<evidence type="ECO:0000313" key="3">
    <source>
        <dbReference type="EMBL" id="SES64973.1"/>
    </source>
</evidence>
<feature type="signal peptide" evidence="2">
    <location>
        <begin position="1"/>
        <end position="26"/>
    </location>
</feature>
<dbReference type="Proteomes" id="UP000242642">
    <property type="component" value="Unassembled WGS sequence"/>
</dbReference>
<sequence length="354" mass="38200">MKRTYFKPLAIALSIATMLSSTFVFAEPINASSAKTKSIKGYYPSLDSVGTTIITGEPGDIQVGDVIAIPTDDKGSQFFNLLDRDTDPQLIAGEYSVVWWSAKPKEGYKWADESGEGIAVTSWDHIDATKINEANYISVPSISTSKALQIPGNIGGSRIAFSITPETEFGDPVQGQALYAADINFFWSNTNPDQKPGMPGPGESNPDLPGGNGLDPENNGPNPDGGGNTIDGSKSYAALIYEDVDGNGVYTPDVDILLTEEPTVNTQYVVDIRIYTDQEETGFRGLTPAEQESIVWDFYNGENKINDAGEGLGSFAFKTQVTNDDANDILKATPPNFSQQGLSLQVNFTYNDEQ</sequence>
<organism evidence="3 4">
    <name type="scientific">Thorsellia anophelis DSM 18579</name>
    <dbReference type="NCBI Taxonomy" id="1123402"/>
    <lineage>
        <taxon>Bacteria</taxon>
        <taxon>Pseudomonadati</taxon>
        <taxon>Pseudomonadota</taxon>
        <taxon>Gammaproteobacteria</taxon>
        <taxon>Enterobacterales</taxon>
        <taxon>Thorselliaceae</taxon>
        <taxon>Thorsellia</taxon>
    </lineage>
</organism>
<keyword evidence="4" id="KW-1185">Reference proteome</keyword>
<accession>A0A1H9Y963</accession>
<dbReference type="STRING" id="1123402.SAMN02583745_00109"/>
<proteinExistence type="predicted"/>
<dbReference type="EMBL" id="FOHV01000001">
    <property type="protein sequence ID" value="SES64973.1"/>
    <property type="molecule type" value="Genomic_DNA"/>
</dbReference>
<dbReference type="AlphaFoldDB" id="A0A1H9Y963"/>
<name>A0A1H9Y963_9GAMM</name>
<reference evidence="4" key="1">
    <citation type="submission" date="2016-10" db="EMBL/GenBank/DDBJ databases">
        <authorList>
            <person name="Varghese N."/>
            <person name="Submissions S."/>
        </authorList>
    </citation>
    <scope>NUCLEOTIDE SEQUENCE [LARGE SCALE GENOMIC DNA]</scope>
    <source>
        <strain evidence="4">DSM 18579</strain>
    </source>
</reference>
<protein>
    <submittedName>
        <fullName evidence="3">Uncharacterized protein</fullName>
    </submittedName>
</protein>
<gene>
    <name evidence="3" type="ORF">SAMN02583745_00109</name>
</gene>